<gene>
    <name evidence="1" type="ORF">BpHYR1_015450</name>
</gene>
<evidence type="ECO:0000313" key="2">
    <source>
        <dbReference type="Proteomes" id="UP000276133"/>
    </source>
</evidence>
<sequence length="84" mass="9372">MKNYGKKRFLMKTLEPFLIYRTTPSSSSKSLISLFNDKNSKFIINLTKAILSSIKANFMPIQFLGPFPKAINASGFLFTSCLGG</sequence>
<evidence type="ECO:0000313" key="1">
    <source>
        <dbReference type="EMBL" id="RNA34348.1"/>
    </source>
</evidence>
<keyword evidence="2" id="KW-1185">Reference proteome</keyword>
<dbReference type="Proteomes" id="UP000276133">
    <property type="component" value="Unassembled WGS sequence"/>
</dbReference>
<dbReference type="AlphaFoldDB" id="A0A3M7SFK0"/>
<proteinExistence type="predicted"/>
<comment type="caution">
    <text evidence="1">The sequence shown here is derived from an EMBL/GenBank/DDBJ whole genome shotgun (WGS) entry which is preliminary data.</text>
</comment>
<organism evidence="1 2">
    <name type="scientific">Brachionus plicatilis</name>
    <name type="common">Marine rotifer</name>
    <name type="synonym">Brachionus muelleri</name>
    <dbReference type="NCBI Taxonomy" id="10195"/>
    <lineage>
        <taxon>Eukaryota</taxon>
        <taxon>Metazoa</taxon>
        <taxon>Spiralia</taxon>
        <taxon>Gnathifera</taxon>
        <taxon>Rotifera</taxon>
        <taxon>Eurotatoria</taxon>
        <taxon>Monogononta</taxon>
        <taxon>Pseudotrocha</taxon>
        <taxon>Ploima</taxon>
        <taxon>Brachionidae</taxon>
        <taxon>Brachionus</taxon>
    </lineage>
</organism>
<accession>A0A3M7SFK0</accession>
<protein>
    <submittedName>
        <fullName evidence="1">Uncharacterized protein</fullName>
    </submittedName>
</protein>
<reference evidence="1 2" key="1">
    <citation type="journal article" date="2018" name="Sci. Rep.">
        <title>Genomic signatures of local adaptation to the degree of environmental predictability in rotifers.</title>
        <authorList>
            <person name="Franch-Gras L."/>
            <person name="Hahn C."/>
            <person name="Garcia-Roger E.M."/>
            <person name="Carmona M.J."/>
            <person name="Serra M."/>
            <person name="Gomez A."/>
        </authorList>
    </citation>
    <scope>NUCLEOTIDE SEQUENCE [LARGE SCALE GENOMIC DNA]</scope>
    <source>
        <strain evidence="1">HYR1</strain>
    </source>
</reference>
<name>A0A3M7SFK0_BRAPC</name>
<dbReference type="EMBL" id="REGN01001494">
    <property type="protein sequence ID" value="RNA34348.1"/>
    <property type="molecule type" value="Genomic_DNA"/>
</dbReference>